<feature type="domain" description="BetI-type transcriptional repressor C-terminal" evidence="1">
    <location>
        <begin position="30"/>
        <end position="93"/>
    </location>
</feature>
<dbReference type="Gene3D" id="1.10.357.10">
    <property type="entry name" value="Tetracycline Repressor, domain 2"/>
    <property type="match status" value="1"/>
</dbReference>
<proteinExistence type="predicted"/>
<evidence type="ECO:0000313" key="2">
    <source>
        <dbReference type="EMBL" id="MFI7440434.1"/>
    </source>
</evidence>
<accession>A0ABW8A0X2</accession>
<dbReference type="SUPFAM" id="SSF48498">
    <property type="entry name" value="Tetracyclin repressor-like, C-terminal domain"/>
    <property type="match status" value="1"/>
</dbReference>
<protein>
    <submittedName>
        <fullName evidence="2">TetR family transcriptional regulator C-terminal domain-containing protein</fullName>
    </submittedName>
</protein>
<keyword evidence="3" id="KW-1185">Reference proteome</keyword>
<sequence>MKAFGVVGRRKPAGWLGGARLGVGASGASLRDRGRALRDRLTDLFARAAADGSARADLDPATLAAETAAFLEGVHLLWLLDPDRVDLVAVPAATSRGWPPGWILAATRRGGIPPVEARAAGRAPGAAVAPAGVVVARRPGSGGAAMRWCAREGTGGSGCLGSGWKAHPGATRRDPGAVAALISDFLGEGPANLRSWSLASTVGPQHLVVTPM</sequence>
<gene>
    <name evidence="2" type="ORF">ACIBP5_10760</name>
</gene>
<comment type="caution">
    <text evidence="2">The sequence shown here is derived from an EMBL/GenBank/DDBJ whole genome shotgun (WGS) entry which is preliminary data.</text>
</comment>
<organism evidence="2 3">
    <name type="scientific">Nonomuraea indica</name>
    <dbReference type="NCBI Taxonomy" id="1581193"/>
    <lineage>
        <taxon>Bacteria</taxon>
        <taxon>Bacillati</taxon>
        <taxon>Actinomycetota</taxon>
        <taxon>Actinomycetes</taxon>
        <taxon>Streptosporangiales</taxon>
        <taxon>Streptosporangiaceae</taxon>
        <taxon>Nonomuraea</taxon>
    </lineage>
</organism>
<dbReference type="RefSeq" id="WP_397020159.1">
    <property type="nucleotide sequence ID" value="NZ_JBITMB010000002.1"/>
</dbReference>
<dbReference type="Pfam" id="PF13977">
    <property type="entry name" value="TetR_C_6"/>
    <property type="match status" value="1"/>
</dbReference>
<reference evidence="2 3" key="1">
    <citation type="submission" date="2024-10" db="EMBL/GenBank/DDBJ databases">
        <title>The Natural Products Discovery Center: Release of the First 8490 Sequenced Strains for Exploring Actinobacteria Biosynthetic Diversity.</title>
        <authorList>
            <person name="Kalkreuter E."/>
            <person name="Kautsar S.A."/>
            <person name="Yang D."/>
            <person name="Bader C.D."/>
            <person name="Teijaro C.N."/>
            <person name="Fluegel L."/>
            <person name="Davis C.M."/>
            <person name="Simpson J.R."/>
            <person name="Lauterbach L."/>
            <person name="Steele A.D."/>
            <person name="Gui C."/>
            <person name="Meng S."/>
            <person name="Li G."/>
            <person name="Viehrig K."/>
            <person name="Ye F."/>
            <person name="Su P."/>
            <person name="Kiefer A.F."/>
            <person name="Nichols A."/>
            <person name="Cepeda A.J."/>
            <person name="Yan W."/>
            <person name="Fan B."/>
            <person name="Jiang Y."/>
            <person name="Adhikari A."/>
            <person name="Zheng C.-J."/>
            <person name="Schuster L."/>
            <person name="Cowan T.M."/>
            <person name="Smanski M.J."/>
            <person name="Chevrette M.G."/>
            <person name="De Carvalho L.P.S."/>
            <person name="Shen B."/>
        </authorList>
    </citation>
    <scope>NUCLEOTIDE SEQUENCE [LARGE SCALE GENOMIC DNA]</scope>
    <source>
        <strain evidence="2 3">NPDC049503</strain>
    </source>
</reference>
<dbReference type="EMBL" id="JBITMB010000002">
    <property type="protein sequence ID" value="MFI7440434.1"/>
    <property type="molecule type" value="Genomic_DNA"/>
</dbReference>
<evidence type="ECO:0000259" key="1">
    <source>
        <dbReference type="Pfam" id="PF13977"/>
    </source>
</evidence>
<name>A0ABW8A0X2_9ACTN</name>
<dbReference type="InterPro" id="IPR039538">
    <property type="entry name" value="BetI_C"/>
</dbReference>
<evidence type="ECO:0000313" key="3">
    <source>
        <dbReference type="Proteomes" id="UP001612928"/>
    </source>
</evidence>
<dbReference type="InterPro" id="IPR036271">
    <property type="entry name" value="Tet_transcr_reg_TetR-rel_C_sf"/>
</dbReference>
<dbReference type="Proteomes" id="UP001612928">
    <property type="component" value="Unassembled WGS sequence"/>
</dbReference>